<keyword evidence="4" id="KW-1185">Reference proteome</keyword>
<dbReference type="Gene3D" id="3.30.450.40">
    <property type="match status" value="1"/>
</dbReference>
<accession>A0A7J6MJF3</accession>
<name>A0A7J6MJF3_PERCH</name>
<organism evidence="3 4">
    <name type="scientific">Perkinsus chesapeaki</name>
    <name type="common">Clam parasite</name>
    <name type="synonym">Perkinsus andrewsi</name>
    <dbReference type="NCBI Taxonomy" id="330153"/>
    <lineage>
        <taxon>Eukaryota</taxon>
        <taxon>Sar</taxon>
        <taxon>Alveolata</taxon>
        <taxon>Perkinsozoa</taxon>
        <taxon>Perkinsea</taxon>
        <taxon>Perkinsida</taxon>
        <taxon>Perkinsidae</taxon>
        <taxon>Perkinsus</taxon>
    </lineage>
</organism>
<dbReference type="OrthoDB" id="74705at2759"/>
<gene>
    <name evidence="3" type="ORF">FOL47_001436</name>
</gene>
<reference evidence="3 4" key="1">
    <citation type="submission" date="2020-04" db="EMBL/GenBank/DDBJ databases">
        <title>Perkinsus chesapeaki whole genome sequence.</title>
        <authorList>
            <person name="Bogema D.R."/>
        </authorList>
    </citation>
    <scope>NUCLEOTIDE SEQUENCE [LARGE SCALE GENOMIC DNA]</scope>
    <source>
        <strain evidence="3">ATCC PRA-425</strain>
    </source>
</reference>
<feature type="compositionally biased region" description="Polar residues" evidence="1">
    <location>
        <begin position="472"/>
        <end position="481"/>
    </location>
</feature>
<evidence type="ECO:0000313" key="4">
    <source>
        <dbReference type="Proteomes" id="UP000591131"/>
    </source>
</evidence>
<evidence type="ECO:0000313" key="3">
    <source>
        <dbReference type="EMBL" id="KAF4671566.1"/>
    </source>
</evidence>
<feature type="domain" description="GAF" evidence="2">
    <location>
        <begin position="436"/>
        <end position="611"/>
    </location>
</feature>
<dbReference type="InterPro" id="IPR029016">
    <property type="entry name" value="GAF-like_dom_sf"/>
</dbReference>
<evidence type="ECO:0000259" key="2">
    <source>
        <dbReference type="SMART" id="SM00065"/>
    </source>
</evidence>
<protein>
    <recommendedName>
        <fullName evidence="2">GAF domain-containing protein</fullName>
    </recommendedName>
</protein>
<dbReference type="InterPro" id="IPR003018">
    <property type="entry name" value="GAF"/>
</dbReference>
<feature type="region of interest" description="Disordered" evidence="1">
    <location>
        <begin position="1"/>
        <end position="49"/>
    </location>
</feature>
<dbReference type="Pfam" id="PF01590">
    <property type="entry name" value="GAF"/>
    <property type="match status" value="1"/>
</dbReference>
<proteinExistence type="predicted"/>
<dbReference type="Proteomes" id="UP000591131">
    <property type="component" value="Unassembled WGS sequence"/>
</dbReference>
<dbReference type="EMBL" id="JAAPAO010000134">
    <property type="protein sequence ID" value="KAF4671566.1"/>
    <property type="molecule type" value="Genomic_DNA"/>
</dbReference>
<comment type="caution">
    <text evidence="3">The sequence shown here is derived from an EMBL/GenBank/DDBJ whole genome shotgun (WGS) entry which is preliminary data.</text>
</comment>
<dbReference type="SUPFAM" id="SSF55781">
    <property type="entry name" value="GAF domain-like"/>
    <property type="match status" value="1"/>
</dbReference>
<dbReference type="SMART" id="SM00065">
    <property type="entry name" value="GAF"/>
    <property type="match status" value="1"/>
</dbReference>
<sequence length="855" mass="95532">MDRTKEEPKGTLASGREARFPSEPSSRSVHDVSSLELHSSVAEDKKTEEDRRNLIRAVQGLRWDNKELRGRLKKIIKDVEGRFKSMSLDGTSITIAQDDTAAVPDSYFYENLVSKLHNRCDEYRKVLESEITSSLDLLCDKATEVPGLTFNTISELRKVLLDLGARVTEQQDQEKALVRTTRALHNTAVKLSKNESSKITRKPCSDTALTIKDSWNDQMKHELSDKAQQLLHTRSKLQDLERLLRSMRESGKIISANEMLLEREMSTSRESTLPSMGRESSRTGSDLAARNKHLVKQVKLLTRRLHEQSRKLRFSEKQRKLFNARMKAAKAVREGSLETTTNDTGGISVKRNNYCFDTYTPLCVQNAPEFVIDFLTYIVATHGYFPNVFLEEAILNDEDRITCIDVLCREFSLFYQRSNALRDLLEHIDEISRIRDSSEALAAISSLCVKYINCDRVAIWVIDERRQTAWTKHTGNAPHSSDNTEEGDTSKPTALRIPLSGGLVGAAYTSRSPINIVDAYNDPRFNSSVDKATGYRTRSVLCMPIMRGPKCLAVLQVINKLSPSHSLITGVGSASSGAPAKFDGHDEFLLQIIGGVTVQVLEHCLADEVGRMKGIRKDILLEAGFKILSHQSCKTLRDLVQQLSLCMGQLFHAGRCSLAICEFDAIQVVNMKKPLSATTPTDPSSFCTIITSKTRGLVGEAIQSRGYVITQNAVSSPKYDVDVDVQVEGSGSETVYSWPSVRLGRVTLVSIGRLVFQWTSSAISSDNLKMGDESITEGDGTFKALQQTFVDRVGTGKGQVDNPSHMEIMDKVLKMIEERVENWWPASDRMKPKTVNLHAIKFTGKLKKALTKHTS</sequence>
<feature type="region of interest" description="Disordered" evidence="1">
    <location>
        <begin position="264"/>
        <end position="286"/>
    </location>
</feature>
<dbReference type="AlphaFoldDB" id="A0A7J6MJF3"/>
<feature type="region of interest" description="Disordered" evidence="1">
    <location>
        <begin position="472"/>
        <end position="492"/>
    </location>
</feature>
<evidence type="ECO:0000256" key="1">
    <source>
        <dbReference type="SAM" id="MobiDB-lite"/>
    </source>
</evidence>